<protein>
    <submittedName>
        <fullName evidence="1">Uncharacterized protein</fullName>
    </submittedName>
</protein>
<dbReference type="HOGENOM" id="CLU_3339692_0_0_9"/>
<accession>C2XR46</accession>
<reference evidence="1" key="1">
    <citation type="journal article" date="2012" name="Genome Res.">
        <title>Genomic characterization of the Bacillus cereus sensu lato species: Backdrop to the evolution of Bacillus anthracis.</title>
        <authorList>
            <person name="Zwick M.E."/>
            <person name="Joseph S.J."/>
            <person name="Didelot X."/>
            <person name="Chen P.E."/>
            <person name="Bishop-Lilly K.A."/>
            <person name="Stewart A.C."/>
            <person name="Willner K."/>
            <person name="Nolan N."/>
            <person name="Lentz S."/>
            <person name="Thomason M.K."/>
            <person name="Sozhamannan S."/>
            <person name="Mateczun A.J."/>
            <person name="Du L."/>
            <person name="Read T.D."/>
        </authorList>
    </citation>
    <scope>NUCLEOTIDE SEQUENCE [LARGE SCALE GENOMIC DNA]</scope>
    <source>
        <strain evidence="1">AH603</strain>
    </source>
</reference>
<reference evidence="2 3" key="2">
    <citation type="submission" date="2016-12" db="EMBL/GenBank/DDBJ databases">
        <title>Genome Sequences of Twelve Sporeforming Bacillus Species Isolated from Foods.</title>
        <authorList>
            <person name="De Jong A."/>
            <person name="Holsappel S."/>
            <person name="Kuipers O.P."/>
        </authorList>
    </citation>
    <scope>NUCLEOTIDE SEQUENCE [LARGE SCALE GENOMIC DNA]</scope>
    <source>
        <strain evidence="2 3">S3E15</strain>
    </source>
</reference>
<accession>C2PT71</accession>
<accession>A0A0D6T6F2</accession>
<name>C2PT71_BACMY</name>
<dbReference type="AlphaFoldDB" id="C2PT71"/>
<evidence type="ECO:0000313" key="2">
    <source>
        <dbReference type="EMBL" id="OSX96114.1"/>
    </source>
</evidence>
<dbReference type="Proteomes" id="UP000001753">
    <property type="component" value="Chromosome"/>
</dbReference>
<dbReference type="EMBL" id="ACMP01000044">
    <property type="protein sequence ID" value="EEL71892.1"/>
    <property type="molecule type" value="Genomic_DNA"/>
</dbReference>
<evidence type="ECO:0000313" key="3">
    <source>
        <dbReference type="Proteomes" id="UP000194131"/>
    </source>
</evidence>
<organism evidence="1">
    <name type="scientific">Bacillus mycoides</name>
    <dbReference type="NCBI Taxonomy" id="1405"/>
    <lineage>
        <taxon>Bacteria</taxon>
        <taxon>Bacillati</taxon>
        <taxon>Bacillota</taxon>
        <taxon>Bacilli</taxon>
        <taxon>Bacillales</taxon>
        <taxon>Bacillaceae</taxon>
        <taxon>Bacillus</taxon>
        <taxon>Bacillus cereus group</taxon>
    </lineage>
</organism>
<sequence length="37" mass="4303">MLIRFISHIVPFDLLLLVCEEALLCMLKKKEAENICL</sequence>
<proteinExistence type="predicted"/>
<comment type="caution">
    <text evidence="1">The sequence shown here is derived from an EMBL/GenBank/DDBJ whole genome shotgun (WGS) entry which is preliminary data.</text>
</comment>
<gene>
    <name evidence="1" type="ORF">bcere0026_11550</name>
    <name evidence="2" type="ORF">S3E15_02592</name>
</gene>
<evidence type="ECO:0000313" key="1">
    <source>
        <dbReference type="EMBL" id="EEL71892.1"/>
    </source>
</evidence>
<dbReference type="Proteomes" id="UP000194131">
    <property type="component" value="Unassembled WGS sequence"/>
</dbReference>
<dbReference type="EMBL" id="MRWU01000002">
    <property type="protein sequence ID" value="OSX96114.1"/>
    <property type="molecule type" value="Genomic_DNA"/>
</dbReference>